<dbReference type="HOGENOM" id="CLU_3152092_0_0_7"/>
<gene>
    <name evidence="2" type="ORF">DESPIG_02592</name>
</gene>
<evidence type="ECO:0000256" key="1">
    <source>
        <dbReference type="SAM" id="MobiDB-lite"/>
    </source>
</evidence>
<accession>B6WWX0</accession>
<reference evidence="2 3" key="1">
    <citation type="submission" date="2008-10" db="EMBL/GenBank/DDBJ databases">
        <title>Draft genome sequence of Desulvovibrio piger (ATCC 29098).</title>
        <authorList>
            <person name="Sudarsanam P."/>
            <person name="Ley R."/>
            <person name="Guruge J."/>
            <person name="Turnbaugh P.J."/>
            <person name="Mahowald M."/>
            <person name="Liep D."/>
            <person name="Gordon J."/>
        </authorList>
    </citation>
    <scope>NUCLEOTIDE SEQUENCE [LARGE SCALE GENOMIC DNA]</scope>
    <source>
        <strain evidence="2 3">ATCC 29098</strain>
    </source>
</reference>
<dbReference type="EMBL" id="ABXU01000075">
    <property type="protein sequence ID" value="EEB32583.1"/>
    <property type="molecule type" value="Genomic_DNA"/>
</dbReference>
<sequence length="48" mass="5400">MPRCGGCSVRKPDFRHRHVTLPEATPIPRGRSRKYVLNKKALAASRKG</sequence>
<organism evidence="2 3">
    <name type="scientific">Desulfovibrio piger ATCC 29098</name>
    <dbReference type="NCBI Taxonomy" id="411464"/>
    <lineage>
        <taxon>Bacteria</taxon>
        <taxon>Pseudomonadati</taxon>
        <taxon>Thermodesulfobacteriota</taxon>
        <taxon>Desulfovibrionia</taxon>
        <taxon>Desulfovibrionales</taxon>
        <taxon>Desulfovibrionaceae</taxon>
        <taxon>Desulfovibrio</taxon>
    </lineage>
</organism>
<feature type="region of interest" description="Disordered" evidence="1">
    <location>
        <begin position="24"/>
        <end position="48"/>
    </location>
</feature>
<dbReference type="AlphaFoldDB" id="B6WWX0"/>
<comment type="caution">
    <text evidence="2">The sequence shown here is derived from an EMBL/GenBank/DDBJ whole genome shotgun (WGS) entry which is preliminary data.</text>
</comment>
<dbReference type="Proteomes" id="UP000003676">
    <property type="component" value="Unassembled WGS sequence"/>
</dbReference>
<evidence type="ECO:0000313" key="3">
    <source>
        <dbReference type="Proteomes" id="UP000003676"/>
    </source>
</evidence>
<protein>
    <submittedName>
        <fullName evidence="2">Uncharacterized protein</fullName>
    </submittedName>
</protein>
<proteinExistence type="predicted"/>
<reference evidence="2 3" key="2">
    <citation type="submission" date="2008-10" db="EMBL/GenBank/DDBJ databases">
        <authorList>
            <person name="Fulton L."/>
            <person name="Clifton S."/>
            <person name="Fulton B."/>
            <person name="Xu J."/>
            <person name="Minx P."/>
            <person name="Pepin K.H."/>
            <person name="Johnson M."/>
            <person name="Bhonagiri V."/>
            <person name="Nash W.E."/>
            <person name="Mardis E.R."/>
            <person name="Wilson R.K."/>
        </authorList>
    </citation>
    <scope>NUCLEOTIDE SEQUENCE [LARGE SCALE GENOMIC DNA]</scope>
    <source>
        <strain evidence="2 3">ATCC 29098</strain>
    </source>
</reference>
<evidence type="ECO:0000313" key="2">
    <source>
        <dbReference type="EMBL" id="EEB32583.1"/>
    </source>
</evidence>
<name>B6WWX0_9BACT</name>